<dbReference type="Pfam" id="PF00069">
    <property type="entry name" value="Pkinase"/>
    <property type="match status" value="1"/>
</dbReference>
<evidence type="ECO:0000259" key="8">
    <source>
        <dbReference type="PROSITE" id="PS50011"/>
    </source>
</evidence>
<organism evidence="9 10">
    <name type="scientific">Saccharothrix carnea</name>
    <dbReference type="NCBI Taxonomy" id="1280637"/>
    <lineage>
        <taxon>Bacteria</taxon>
        <taxon>Bacillati</taxon>
        <taxon>Actinomycetota</taxon>
        <taxon>Actinomycetes</taxon>
        <taxon>Pseudonocardiales</taxon>
        <taxon>Pseudonocardiaceae</taxon>
        <taxon>Saccharothrix</taxon>
    </lineage>
</organism>
<dbReference type="InterPro" id="IPR011009">
    <property type="entry name" value="Kinase-like_dom_sf"/>
</dbReference>
<dbReference type="OrthoDB" id="9762169at2"/>
<evidence type="ECO:0000256" key="7">
    <source>
        <dbReference type="SAM" id="MobiDB-lite"/>
    </source>
</evidence>
<name>A0A2P8I229_SACCR</name>
<protein>
    <recommendedName>
        <fullName evidence="1">non-specific serine/threonine protein kinase</fullName>
        <ecNumber evidence="1">2.7.11.1</ecNumber>
    </recommendedName>
</protein>
<keyword evidence="6" id="KW-0067">ATP-binding</keyword>
<dbReference type="AlphaFoldDB" id="A0A2P8I229"/>
<feature type="compositionally biased region" description="Basic and acidic residues" evidence="7">
    <location>
        <begin position="294"/>
        <end position="311"/>
    </location>
</feature>
<dbReference type="GO" id="GO:0005524">
    <property type="term" value="F:ATP binding"/>
    <property type="evidence" value="ECO:0007669"/>
    <property type="project" value="UniProtKB-KW"/>
</dbReference>
<evidence type="ECO:0000256" key="5">
    <source>
        <dbReference type="ARBA" id="ARBA00022777"/>
    </source>
</evidence>
<sequence length="311" mass="33315">MSRYVTGRHEVSLPNKASLVAGRYELTGPPGDGGMAEVHRAWDTNLRRPVAVKVFRPNADDDAVRRFELEARTLARLSHPGVVSLYDAGIHASRPFMVLQLVGGPTLGARMERGALSVGEVRRLGAVLAEALAHVHGQGVVHRDVKPSNIPLDHDDVPHLADFGLAFSADAARFTRTGHVAGTAAYLAPEQVRGAEVGPPADVYALGLVLLECLTGRREYRGHGVDVALARLHRPPAVPENLPADLMRLLSLMTSLAARRRPTAQDCAAALQVTGGNAVAPSSIRTATSTARTRTRDSSAMRREPSSDPKR</sequence>
<feature type="compositionally biased region" description="Low complexity" evidence="7">
    <location>
        <begin position="282"/>
        <end position="292"/>
    </location>
</feature>
<dbReference type="SUPFAM" id="SSF56112">
    <property type="entry name" value="Protein kinase-like (PK-like)"/>
    <property type="match status" value="1"/>
</dbReference>
<dbReference type="InterPro" id="IPR000719">
    <property type="entry name" value="Prot_kinase_dom"/>
</dbReference>
<evidence type="ECO:0000313" key="10">
    <source>
        <dbReference type="Proteomes" id="UP000241118"/>
    </source>
</evidence>
<evidence type="ECO:0000256" key="1">
    <source>
        <dbReference type="ARBA" id="ARBA00012513"/>
    </source>
</evidence>
<keyword evidence="4" id="KW-0547">Nucleotide-binding</keyword>
<evidence type="ECO:0000256" key="4">
    <source>
        <dbReference type="ARBA" id="ARBA00022741"/>
    </source>
</evidence>
<feature type="domain" description="Protein kinase" evidence="8">
    <location>
        <begin position="24"/>
        <end position="273"/>
    </location>
</feature>
<dbReference type="SMART" id="SM00220">
    <property type="entry name" value="S_TKc"/>
    <property type="match status" value="1"/>
</dbReference>
<dbReference type="GO" id="GO:0004674">
    <property type="term" value="F:protein serine/threonine kinase activity"/>
    <property type="evidence" value="ECO:0007669"/>
    <property type="project" value="UniProtKB-KW"/>
</dbReference>
<dbReference type="EC" id="2.7.11.1" evidence="1"/>
<keyword evidence="10" id="KW-1185">Reference proteome</keyword>
<dbReference type="CDD" id="cd14014">
    <property type="entry name" value="STKc_PknB_like"/>
    <property type="match status" value="1"/>
</dbReference>
<keyword evidence="2 9" id="KW-0723">Serine/threonine-protein kinase</keyword>
<evidence type="ECO:0000256" key="6">
    <source>
        <dbReference type="ARBA" id="ARBA00022840"/>
    </source>
</evidence>
<keyword evidence="3" id="KW-0808">Transferase</keyword>
<evidence type="ECO:0000256" key="3">
    <source>
        <dbReference type="ARBA" id="ARBA00022679"/>
    </source>
</evidence>
<accession>A0A2P8I229</accession>
<gene>
    <name evidence="9" type="ORF">B0I31_113196</name>
</gene>
<dbReference type="PANTHER" id="PTHR43289">
    <property type="entry name" value="MITOGEN-ACTIVATED PROTEIN KINASE KINASE KINASE 20-RELATED"/>
    <property type="match status" value="1"/>
</dbReference>
<dbReference type="PANTHER" id="PTHR43289:SF6">
    <property type="entry name" value="SERINE_THREONINE-PROTEIN KINASE NEKL-3"/>
    <property type="match status" value="1"/>
</dbReference>
<dbReference type="PROSITE" id="PS50011">
    <property type="entry name" value="PROTEIN_KINASE_DOM"/>
    <property type="match status" value="1"/>
</dbReference>
<reference evidence="9 10" key="1">
    <citation type="submission" date="2018-03" db="EMBL/GenBank/DDBJ databases">
        <title>Genomic Encyclopedia of Type Strains, Phase III (KMG-III): the genomes of soil and plant-associated and newly described type strains.</title>
        <authorList>
            <person name="Whitman W."/>
        </authorList>
    </citation>
    <scope>NUCLEOTIDE SEQUENCE [LARGE SCALE GENOMIC DNA]</scope>
    <source>
        <strain evidence="9 10">CGMCC 4.7097</strain>
    </source>
</reference>
<dbReference type="Gene3D" id="1.10.510.10">
    <property type="entry name" value="Transferase(Phosphotransferase) domain 1"/>
    <property type="match status" value="1"/>
</dbReference>
<evidence type="ECO:0000313" key="9">
    <source>
        <dbReference type="EMBL" id="PSL52523.1"/>
    </source>
</evidence>
<evidence type="ECO:0000256" key="2">
    <source>
        <dbReference type="ARBA" id="ARBA00022527"/>
    </source>
</evidence>
<feature type="region of interest" description="Disordered" evidence="7">
    <location>
        <begin position="278"/>
        <end position="311"/>
    </location>
</feature>
<dbReference type="EMBL" id="PYAX01000013">
    <property type="protein sequence ID" value="PSL52523.1"/>
    <property type="molecule type" value="Genomic_DNA"/>
</dbReference>
<dbReference type="Proteomes" id="UP000241118">
    <property type="component" value="Unassembled WGS sequence"/>
</dbReference>
<comment type="caution">
    <text evidence="9">The sequence shown here is derived from an EMBL/GenBank/DDBJ whole genome shotgun (WGS) entry which is preliminary data.</text>
</comment>
<proteinExistence type="predicted"/>
<dbReference type="Gene3D" id="3.30.200.20">
    <property type="entry name" value="Phosphorylase Kinase, domain 1"/>
    <property type="match status" value="1"/>
</dbReference>
<keyword evidence="5 9" id="KW-0418">Kinase</keyword>